<feature type="compositionally biased region" description="Polar residues" evidence="6">
    <location>
        <begin position="211"/>
        <end position="224"/>
    </location>
</feature>
<evidence type="ECO:0000313" key="11">
    <source>
        <dbReference type="Proteomes" id="UP000594263"/>
    </source>
</evidence>
<sequence>MQVDPAMAPLQIPTAGSKSPGTSIASGNNSQNILNANCETDLDGSGVALKVRKPYTISKQREKWTEEEHQKFIEALKLYGRAWRQIEEYIGTKTAVQIRSHAQKFFSKVTKESASSGEAPTEAIDIPPPRPKRKPLHPYPRKFVEAPNKTRQGPSLKENGSSTISKNLETGALSPTSVLSPEVAHISTSHAKAQGSGSVSATSSGSHSSSVLEKSNPIKNNSTPIKEKDLLRTLNLSGPSSHDSTSVQTRKKFKDIELTKDEGVYSEAETKFFGGVSPLKAIKLFGQTVVVTKPLDLSLGMKNVVMPTATRGPLMCCVSHMDSLVGSQPYDSSPDGQLVTGGILMGERSREKGGSKGFSVNGLISDAISKAYNEETNQDSVDSKIRSSEGPILSPSEGRKGFVPYKRCVSEREAVLQMNKADCRVCL</sequence>
<dbReference type="PANTHER" id="PTHR12802">
    <property type="entry name" value="SWI/SNF COMPLEX-RELATED"/>
    <property type="match status" value="1"/>
</dbReference>
<dbReference type="Pfam" id="PF00249">
    <property type="entry name" value="Myb_DNA-binding"/>
    <property type="match status" value="1"/>
</dbReference>
<feature type="compositionally biased region" description="Polar residues" evidence="6">
    <location>
        <begin position="149"/>
        <end position="179"/>
    </location>
</feature>
<dbReference type="GO" id="GO:0005634">
    <property type="term" value="C:nucleus"/>
    <property type="evidence" value="ECO:0007669"/>
    <property type="project" value="UniProtKB-SubCell"/>
</dbReference>
<dbReference type="PROSITE" id="PS50090">
    <property type="entry name" value="MYB_LIKE"/>
    <property type="match status" value="1"/>
</dbReference>
<keyword evidence="3" id="KW-0238">DNA-binding</keyword>
<evidence type="ECO:0000256" key="6">
    <source>
        <dbReference type="SAM" id="MobiDB-lite"/>
    </source>
</evidence>
<keyword evidence="4" id="KW-0804">Transcription</keyword>
<dbReference type="Gene3D" id="1.10.10.60">
    <property type="entry name" value="Homeodomain-like"/>
    <property type="match status" value="1"/>
</dbReference>
<accession>A0A7N0V9Y4</accession>
<feature type="domain" description="HTH myb-type" evidence="9">
    <location>
        <begin position="56"/>
        <end position="110"/>
    </location>
</feature>
<dbReference type="PROSITE" id="PS51294">
    <property type="entry name" value="HTH_MYB"/>
    <property type="match status" value="1"/>
</dbReference>
<dbReference type="InterPro" id="IPR017930">
    <property type="entry name" value="Myb_dom"/>
</dbReference>
<dbReference type="Gramene" id="Kaladp0262s0019.1.v1.1">
    <property type="protein sequence ID" value="Kaladp0262s0019.1.v1.1"/>
    <property type="gene ID" value="Kaladp0262s0019.v1.1"/>
</dbReference>
<organism evidence="10 11">
    <name type="scientific">Kalanchoe fedtschenkoi</name>
    <name type="common">Lavender scallops</name>
    <name type="synonym">South American air plant</name>
    <dbReference type="NCBI Taxonomy" id="63787"/>
    <lineage>
        <taxon>Eukaryota</taxon>
        <taxon>Viridiplantae</taxon>
        <taxon>Streptophyta</taxon>
        <taxon>Embryophyta</taxon>
        <taxon>Tracheophyta</taxon>
        <taxon>Spermatophyta</taxon>
        <taxon>Magnoliopsida</taxon>
        <taxon>eudicotyledons</taxon>
        <taxon>Gunneridae</taxon>
        <taxon>Pentapetalae</taxon>
        <taxon>Saxifragales</taxon>
        <taxon>Crassulaceae</taxon>
        <taxon>Kalanchoe</taxon>
    </lineage>
</organism>
<evidence type="ECO:0000256" key="4">
    <source>
        <dbReference type="ARBA" id="ARBA00023163"/>
    </source>
</evidence>
<protein>
    <submittedName>
        <fullName evidence="10">Uncharacterized protein</fullName>
    </submittedName>
</protein>
<dbReference type="Proteomes" id="UP000594263">
    <property type="component" value="Unplaced"/>
</dbReference>
<feature type="domain" description="Myb-like" evidence="7">
    <location>
        <begin position="56"/>
        <end position="106"/>
    </location>
</feature>
<feature type="region of interest" description="Disordered" evidence="6">
    <location>
        <begin position="375"/>
        <end position="396"/>
    </location>
</feature>
<feature type="region of interest" description="Disordered" evidence="6">
    <location>
        <begin position="1"/>
        <end position="28"/>
    </location>
</feature>
<keyword evidence="11" id="KW-1185">Reference proteome</keyword>
<feature type="compositionally biased region" description="Basic residues" evidence="6">
    <location>
        <begin position="130"/>
        <end position="140"/>
    </location>
</feature>
<feature type="compositionally biased region" description="Low complexity" evidence="6">
    <location>
        <begin position="195"/>
        <end position="210"/>
    </location>
</feature>
<proteinExistence type="predicted"/>
<comment type="subcellular location">
    <subcellularLocation>
        <location evidence="1">Nucleus</location>
    </subcellularLocation>
</comment>
<dbReference type="NCBIfam" id="TIGR01557">
    <property type="entry name" value="myb_SHAQKYF"/>
    <property type="match status" value="1"/>
</dbReference>
<evidence type="ECO:0000259" key="9">
    <source>
        <dbReference type="PROSITE" id="PS51294"/>
    </source>
</evidence>
<dbReference type="SMART" id="SM00717">
    <property type="entry name" value="SANT"/>
    <property type="match status" value="1"/>
</dbReference>
<dbReference type="AlphaFoldDB" id="A0A7N0V9Y4"/>
<evidence type="ECO:0000259" key="8">
    <source>
        <dbReference type="PROSITE" id="PS51293"/>
    </source>
</evidence>
<dbReference type="GO" id="GO:0010468">
    <property type="term" value="P:regulation of gene expression"/>
    <property type="evidence" value="ECO:0007669"/>
    <property type="project" value="UniProtKB-ARBA"/>
</dbReference>
<dbReference type="EnsemblPlants" id="Kaladp0262s0019.1.v1.1">
    <property type="protein sequence ID" value="Kaladp0262s0019.1.v1.1"/>
    <property type="gene ID" value="Kaladp0262s0019.v1.1"/>
</dbReference>
<evidence type="ECO:0000259" key="7">
    <source>
        <dbReference type="PROSITE" id="PS50090"/>
    </source>
</evidence>
<evidence type="ECO:0000256" key="3">
    <source>
        <dbReference type="ARBA" id="ARBA00023125"/>
    </source>
</evidence>
<dbReference type="FunFam" id="1.10.10.60:FF:000023">
    <property type="entry name" value="protein REVEILLE 6 isoform X1"/>
    <property type="match status" value="1"/>
</dbReference>
<name>A0A7N0V9Y4_KALFE</name>
<dbReference type="PROSITE" id="PS51293">
    <property type="entry name" value="SANT"/>
    <property type="match status" value="1"/>
</dbReference>
<dbReference type="CDD" id="cd00167">
    <property type="entry name" value="SANT"/>
    <property type="match status" value="1"/>
</dbReference>
<feature type="region of interest" description="Disordered" evidence="6">
    <location>
        <begin position="111"/>
        <end position="226"/>
    </location>
</feature>
<keyword evidence="5" id="KW-0539">Nucleus</keyword>
<dbReference type="GO" id="GO:0003677">
    <property type="term" value="F:DNA binding"/>
    <property type="evidence" value="ECO:0007669"/>
    <property type="project" value="UniProtKB-KW"/>
</dbReference>
<evidence type="ECO:0000313" key="10">
    <source>
        <dbReference type="EnsemblPlants" id="Kaladp0262s0019.1.v1.1"/>
    </source>
</evidence>
<dbReference type="SUPFAM" id="SSF46689">
    <property type="entry name" value="Homeodomain-like"/>
    <property type="match status" value="1"/>
</dbReference>
<keyword evidence="2" id="KW-0805">Transcription regulation</keyword>
<dbReference type="InterPro" id="IPR017884">
    <property type="entry name" value="SANT_dom"/>
</dbReference>
<evidence type="ECO:0000256" key="5">
    <source>
        <dbReference type="ARBA" id="ARBA00023242"/>
    </source>
</evidence>
<evidence type="ECO:0000256" key="2">
    <source>
        <dbReference type="ARBA" id="ARBA00023015"/>
    </source>
</evidence>
<dbReference type="PANTHER" id="PTHR12802:SF155">
    <property type="entry name" value="DEUBIQUITINASE MYSM1"/>
    <property type="match status" value="1"/>
</dbReference>
<feature type="compositionally biased region" description="Polar residues" evidence="6">
    <location>
        <begin position="14"/>
        <end position="28"/>
    </location>
</feature>
<feature type="domain" description="SANT" evidence="8">
    <location>
        <begin position="59"/>
        <end position="110"/>
    </location>
</feature>
<reference evidence="10" key="1">
    <citation type="submission" date="2021-01" db="UniProtKB">
        <authorList>
            <consortium name="EnsemblPlants"/>
        </authorList>
    </citation>
    <scope>IDENTIFICATION</scope>
</reference>
<dbReference type="InterPro" id="IPR009057">
    <property type="entry name" value="Homeodomain-like_sf"/>
</dbReference>
<dbReference type="InterPro" id="IPR001005">
    <property type="entry name" value="SANT/Myb"/>
</dbReference>
<evidence type="ECO:0000256" key="1">
    <source>
        <dbReference type="ARBA" id="ARBA00004123"/>
    </source>
</evidence>
<dbReference type="InterPro" id="IPR006447">
    <property type="entry name" value="Myb_dom_plants"/>
</dbReference>